<evidence type="ECO:0000256" key="5">
    <source>
        <dbReference type="ARBA" id="ARBA00023284"/>
    </source>
</evidence>
<dbReference type="SUPFAM" id="SSF118352">
    <property type="entry name" value="HSP33 redox switch-like"/>
    <property type="match status" value="1"/>
</dbReference>
<dbReference type="RefSeq" id="WP_025021059.1">
    <property type="nucleotide sequence ID" value="NZ_AZFH01000072.1"/>
</dbReference>
<dbReference type="OrthoDB" id="9776534at2"/>
<name>A0A0R1TFJ7_9LACO</name>
<dbReference type="HAMAP" id="MF_00117">
    <property type="entry name" value="HslO"/>
    <property type="match status" value="1"/>
</dbReference>
<organism evidence="7 8">
    <name type="scientific">Ligilactobacillus equi DSM 15833 = JCM 10991</name>
    <dbReference type="NCBI Taxonomy" id="1423740"/>
    <lineage>
        <taxon>Bacteria</taxon>
        <taxon>Bacillati</taxon>
        <taxon>Bacillota</taxon>
        <taxon>Bacilli</taxon>
        <taxon>Lactobacillales</taxon>
        <taxon>Lactobacillaceae</taxon>
        <taxon>Ligilactobacillus</taxon>
    </lineage>
</organism>
<dbReference type="Gene3D" id="3.55.30.10">
    <property type="entry name" value="Hsp33 domain"/>
    <property type="match status" value="1"/>
</dbReference>
<evidence type="ECO:0000256" key="6">
    <source>
        <dbReference type="HAMAP-Rule" id="MF_00117"/>
    </source>
</evidence>
<dbReference type="AlphaFoldDB" id="A0A0R1TFJ7"/>
<keyword evidence="1 6" id="KW-0963">Cytoplasm</keyword>
<dbReference type="GO" id="GO:0051082">
    <property type="term" value="F:unfolded protein binding"/>
    <property type="evidence" value="ECO:0007669"/>
    <property type="project" value="UniProtKB-UniRule"/>
</dbReference>
<feature type="disulfide bond" description="Redox-active" evidence="6">
    <location>
        <begin position="271"/>
        <end position="274"/>
    </location>
</feature>
<dbReference type="SUPFAM" id="SSF64397">
    <property type="entry name" value="Hsp33 domain"/>
    <property type="match status" value="1"/>
</dbReference>
<dbReference type="PATRIC" id="fig|1423740.3.peg.158"/>
<evidence type="ECO:0000313" key="8">
    <source>
        <dbReference type="Proteomes" id="UP000051048"/>
    </source>
</evidence>
<dbReference type="GO" id="GO:0042026">
    <property type="term" value="P:protein refolding"/>
    <property type="evidence" value="ECO:0007669"/>
    <property type="project" value="TreeGrafter"/>
</dbReference>
<dbReference type="EMBL" id="AZFH01000072">
    <property type="protein sequence ID" value="KRL79936.1"/>
    <property type="molecule type" value="Genomic_DNA"/>
</dbReference>
<evidence type="ECO:0000256" key="2">
    <source>
        <dbReference type="ARBA" id="ARBA00022833"/>
    </source>
</evidence>
<proteinExistence type="inferred from homology"/>
<dbReference type="InterPro" id="IPR016153">
    <property type="entry name" value="Heat_shock_Hsp33_N"/>
</dbReference>
<dbReference type="NCBIfam" id="NF001033">
    <property type="entry name" value="PRK00114.1"/>
    <property type="match status" value="1"/>
</dbReference>
<keyword evidence="3 6" id="KW-1015">Disulfide bond</keyword>
<comment type="subcellular location">
    <subcellularLocation>
        <location evidence="6">Cytoplasm</location>
    </subcellularLocation>
</comment>
<dbReference type="STRING" id="1423740.FC36_GL000149"/>
<evidence type="ECO:0000313" key="7">
    <source>
        <dbReference type="EMBL" id="KRL79936.1"/>
    </source>
</evidence>
<evidence type="ECO:0000256" key="4">
    <source>
        <dbReference type="ARBA" id="ARBA00023186"/>
    </source>
</evidence>
<comment type="similarity">
    <text evidence="6">Belongs to the HSP33 family.</text>
</comment>
<dbReference type="PANTHER" id="PTHR30111:SF1">
    <property type="entry name" value="33 KDA CHAPERONIN"/>
    <property type="match status" value="1"/>
</dbReference>
<dbReference type="Gene3D" id="3.90.1280.10">
    <property type="entry name" value="HSP33 redox switch-like"/>
    <property type="match status" value="1"/>
</dbReference>
<keyword evidence="2 6" id="KW-0862">Zinc</keyword>
<accession>A0A0R1TFJ7</accession>
<sequence>MTDYLVRSLAAGKELRAYAIDATEIVREMQKRQDTWSAASAALGRATVGSLLLAATTLKGDGRLTVKIDGGGPVGGVVVDADAHGHVKGYVQHPHVHLPLNENGKIDVRGAVGTDGFLAVTKDLGLKEAFTGQVPLVSGELGEDFTYYLAKSEQIPSAVGLSVFVNADNTIEVAGGFMIQVLPGASEETIASLETKLKDMPLVSQMMREGMKPEDILNWLFGEDDVDILARDTVKFECDCSKDRFAQALASIAPADLEKMITEDHGAQAVCHFCGNKYEFSEDELREISVQAQAK</sequence>
<comment type="PTM">
    <text evidence="6">Under oxidizing conditions two disulfide bonds are formed involving the reactive cysteines. Under reducing conditions zinc is bound to the reactive cysteines and the protein is inactive.</text>
</comment>
<reference evidence="7 8" key="1">
    <citation type="journal article" date="2015" name="Genome Announc.">
        <title>Expanding the biotechnology potential of lactobacilli through comparative genomics of 213 strains and associated genera.</title>
        <authorList>
            <person name="Sun Z."/>
            <person name="Harris H.M."/>
            <person name="McCann A."/>
            <person name="Guo C."/>
            <person name="Argimon S."/>
            <person name="Zhang W."/>
            <person name="Yang X."/>
            <person name="Jeffery I.B."/>
            <person name="Cooney J.C."/>
            <person name="Kagawa T.F."/>
            <person name="Liu W."/>
            <person name="Song Y."/>
            <person name="Salvetti E."/>
            <person name="Wrobel A."/>
            <person name="Rasinkangas P."/>
            <person name="Parkhill J."/>
            <person name="Rea M.C."/>
            <person name="O'Sullivan O."/>
            <person name="Ritari J."/>
            <person name="Douillard F.P."/>
            <person name="Paul Ross R."/>
            <person name="Yang R."/>
            <person name="Briner A.E."/>
            <person name="Felis G.E."/>
            <person name="de Vos W.M."/>
            <person name="Barrangou R."/>
            <person name="Klaenhammer T.R."/>
            <person name="Caufield P.W."/>
            <person name="Cui Y."/>
            <person name="Zhang H."/>
            <person name="O'Toole P.W."/>
        </authorList>
    </citation>
    <scope>NUCLEOTIDE SEQUENCE [LARGE SCALE GENOMIC DNA]</scope>
    <source>
        <strain evidence="7 8">DSM 15833</strain>
    </source>
</reference>
<keyword evidence="5 6" id="KW-0676">Redox-active center</keyword>
<dbReference type="Proteomes" id="UP000051048">
    <property type="component" value="Unassembled WGS sequence"/>
</dbReference>
<protein>
    <recommendedName>
        <fullName evidence="6">33 kDa chaperonin</fullName>
    </recommendedName>
    <alternativeName>
        <fullName evidence="6">Heat shock protein 33 homolog</fullName>
        <shortName evidence="6">HSP33</shortName>
    </alternativeName>
</protein>
<dbReference type="Pfam" id="PF01430">
    <property type="entry name" value="HSP33"/>
    <property type="match status" value="1"/>
</dbReference>
<dbReference type="InterPro" id="IPR000397">
    <property type="entry name" value="Heat_shock_Hsp33"/>
</dbReference>
<dbReference type="GO" id="GO:0044183">
    <property type="term" value="F:protein folding chaperone"/>
    <property type="evidence" value="ECO:0007669"/>
    <property type="project" value="TreeGrafter"/>
</dbReference>
<dbReference type="InterPro" id="IPR016154">
    <property type="entry name" value="Heat_shock_Hsp33_C"/>
</dbReference>
<feature type="disulfide bond" description="Redox-active" evidence="6">
    <location>
        <begin position="238"/>
        <end position="240"/>
    </location>
</feature>
<comment type="function">
    <text evidence="6">Redox regulated molecular chaperone. Protects both thermally unfolding and oxidatively damaged proteins from irreversible aggregation. Plays an important role in the bacterial defense system toward oxidative stress.</text>
</comment>
<dbReference type="PIRSF" id="PIRSF005261">
    <property type="entry name" value="Heat_shock_Hsp33"/>
    <property type="match status" value="1"/>
</dbReference>
<evidence type="ECO:0000256" key="3">
    <source>
        <dbReference type="ARBA" id="ARBA00023157"/>
    </source>
</evidence>
<gene>
    <name evidence="6" type="primary">hslO</name>
    <name evidence="7" type="ORF">FC36_GL000149</name>
</gene>
<keyword evidence="4 6" id="KW-0143">Chaperone</keyword>
<dbReference type="PANTHER" id="PTHR30111">
    <property type="entry name" value="33 KDA CHAPERONIN"/>
    <property type="match status" value="1"/>
</dbReference>
<dbReference type="GO" id="GO:0005737">
    <property type="term" value="C:cytoplasm"/>
    <property type="evidence" value="ECO:0007669"/>
    <property type="project" value="UniProtKB-SubCell"/>
</dbReference>
<comment type="caution">
    <text evidence="7">The sequence shown here is derived from an EMBL/GenBank/DDBJ whole genome shotgun (WGS) entry which is preliminary data.</text>
</comment>
<dbReference type="CDD" id="cd00498">
    <property type="entry name" value="Hsp33"/>
    <property type="match status" value="1"/>
</dbReference>
<evidence type="ECO:0000256" key="1">
    <source>
        <dbReference type="ARBA" id="ARBA00022490"/>
    </source>
</evidence>